<protein>
    <recommendedName>
        <fullName evidence="5">3-oxoacyl-[acyl-carrier-protein] reductase FabG</fullName>
    </recommendedName>
</protein>
<dbReference type="InterPro" id="IPR036291">
    <property type="entry name" value="NAD(P)-bd_dom_sf"/>
</dbReference>
<dbReference type="InterPro" id="IPR002347">
    <property type="entry name" value="SDR_fam"/>
</dbReference>
<dbReference type="AlphaFoldDB" id="W9ZCA6"/>
<name>W9ZCA6_FUSOX</name>
<dbReference type="GO" id="GO:0016491">
    <property type="term" value="F:oxidoreductase activity"/>
    <property type="evidence" value="ECO:0007669"/>
    <property type="project" value="UniProtKB-KW"/>
</dbReference>
<sequence length="251" mass="26316">MAAKSSLQGKVIALTGAASGIGLATAKLLAQLGAKISIGDVAADSLEKVAEEIRAAGGQVMWRQVDVSNRQSVDSWIEETVSWGERLDGAANIAGTVGRHSGGLLLKDFKDDEWDLIQNVNLKGMMFCLRAELNALSEHGSIVNAASICGLMGEIGSSAYCASKHGVIGLTRTAAKECGTNQRVNCFAPGSIDTIMTRQYAELSGENPVGGAAMKRLGRPEEVAKLIAFLLSDDSSFISGATYSIDGGWFC</sequence>
<comment type="similarity">
    <text evidence="1">Belongs to the short-chain dehydrogenases/reductases (SDR) family.</text>
</comment>
<evidence type="ECO:0000256" key="3">
    <source>
        <dbReference type="ARBA" id="ARBA00023002"/>
    </source>
</evidence>
<dbReference type="SUPFAM" id="SSF51735">
    <property type="entry name" value="NAD(P)-binding Rossmann-fold domains"/>
    <property type="match status" value="1"/>
</dbReference>
<dbReference type="PANTHER" id="PTHR24321">
    <property type="entry name" value="DEHYDROGENASES, SHORT CHAIN"/>
    <property type="match status" value="1"/>
</dbReference>
<dbReference type="PROSITE" id="PS00061">
    <property type="entry name" value="ADH_SHORT"/>
    <property type="match status" value="1"/>
</dbReference>
<reference evidence="4" key="1">
    <citation type="submission" date="2012-04" db="EMBL/GenBank/DDBJ databases">
        <title>The Genome Sequence of Fusarium oxysporum melonis.</title>
        <authorList>
            <consortium name="The Broad Institute Genome Sequencing Platform"/>
            <person name="Ma L.-J."/>
            <person name="Gale L.R."/>
            <person name="Schwartz D.C."/>
            <person name="Zhou S."/>
            <person name="Corby-Kistler H."/>
            <person name="Young S.K."/>
            <person name="Zeng Q."/>
            <person name="Gargeya S."/>
            <person name="Fitzgerald M."/>
            <person name="Haas B."/>
            <person name="Abouelleil A."/>
            <person name="Alvarado L."/>
            <person name="Arachchi H.M."/>
            <person name="Berlin A."/>
            <person name="Brown A."/>
            <person name="Chapman S.B."/>
            <person name="Chen Z."/>
            <person name="Dunbar C."/>
            <person name="Freedman E."/>
            <person name="Gearin G."/>
            <person name="Goldberg J."/>
            <person name="Griggs A."/>
            <person name="Gujja S."/>
            <person name="Heiman D."/>
            <person name="Howarth C."/>
            <person name="Larson L."/>
            <person name="Lui A."/>
            <person name="MacDonald P.J.P."/>
            <person name="Montmayeur A."/>
            <person name="Murphy C."/>
            <person name="Neiman D."/>
            <person name="Pearson M."/>
            <person name="Priest M."/>
            <person name="Roberts A."/>
            <person name="Saif S."/>
            <person name="Shea T."/>
            <person name="Shenoy N."/>
            <person name="Sisk P."/>
            <person name="Stolte C."/>
            <person name="Sykes S."/>
            <person name="Wortman J."/>
            <person name="Nusbaum C."/>
            <person name="Birren B."/>
        </authorList>
    </citation>
    <scope>NUCLEOTIDE SEQUENCE</scope>
    <source>
        <strain evidence="4">26406</strain>
    </source>
</reference>
<dbReference type="OrthoDB" id="1669814at2759"/>
<evidence type="ECO:0000256" key="2">
    <source>
        <dbReference type="ARBA" id="ARBA00022857"/>
    </source>
</evidence>
<evidence type="ECO:0000256" key="1">
    <source>
        <dbReference type="ARBA" id="ARBA00006484"/>
    </source>
</evidence>
<dbReference type="Pfam" id="PF13561">
    <property type="entry name" value="adh_short_C2"/>
    <property type="match status" value="1"/>
</dbReference>
<gene>
    <name evidence="4" type="ORF">FOMG_17187</name>
</gene>
<dbReference type="Gene3D" id="3.40.50.720">
    <property type="entry name" value="NAD(P)-binding Rossmann-like Domain"/>
    <property type="match status" value="1"/>
</dbReference>
<dbReference type="FunFam" id="3.40.50.720:FF:000084">
    <property type="entry name" value="Short-chain dehydrogenase reductase"/>
    <property type="match status" value="1"/>
</dbReference>
<dbReference type="HOGENOM" id="CLU_010194_1_0_1"/>
<dbReference type="PRINTS" id="PR00081">
    <property type="entry name" value="GDHRDH"/>
</dbReference>
<proteinExistence type="inferred from homology"/>
<keyword evidence="2" id="KW-0521">NADP</keyword>
<keyword evidence="3" id="KW-0560">Oxidoreductase</keyword>
<organism evidence="4">
    <name type="scientific">Fusarium oxysporum f. sp. melonis 26406</name>
    <dbReference type="NCBI Taxonomy" id="1089452"/>
    <lineage>
        <taxon>Eukaryota</taxon>
        <taxon>Fungi</taxon>
        <taxon>Dikarya</taxon>
        <taxon>Ascomycota</taxon>
        <taxon>Pezizomycotina</taxon>
        <taxon>Sordariomycetes</taxon>
        <taxon>Hypocreomycetidae</taxon>
        <taxon>Hypocreales</taxon>
        <taxon>Nectriaceae</taxon>
        <taxon>Fusarium</taxon>
        <taxon>Fusarium oxysporum species complex</taxon>
    </lineage>
</organism>
<dbReference type="VEuPathDB" id="FungiDB:FOMG_17187"/>
<dbReference type="PANTHER" id="PTHR24321:SF8">
    <property type="entry name" value="ESTRADIOL 17-BETA-DEHYDROGENASE 8-RELATED"/>
    <property type="match status" value="1"/>
</dbReference>
<evidence type="ECO:0000313" key="4">
    <source>
        <dbReference type="EMBL" id="EXK26217.1"/>
    </source>
</evidence>
<dbReference type="Proteomes" id="UP000030703">
    <property type="component" value="Unassembled WGS sequence"/>
</dbReference>
<accession>W9ZCA6</accession>
<reference evidence="4" key="2">
    <citation type="submission" date="2012-05" db="EMBL/GenBank/DDBJ databases">
        <title>Annotation of the Genome Sequence of Fusarium oxysporum f. sp. melonis 26406.</title>
        <authorList>
            <consortium name="The Broad Institute Genomics Platform"/>
            <person name="Ma L.-J."/>
            <person name="Corby-Kistler H."/>
            <person name="Broz K."/>
            <person name="Gale L.R."/>
            <person name="Jonkers W."/>
            <person name="O'Donnell K."/>
            <person name="Ploetz R."/>
            <person name="Steinberg C."/>
            <person name="Schwartz D.C."/>
            <person name="VanEtten H."/>
            <person name="Zhou S."/>
            <person name="Young S.K."/>
            <person name="Zeng Q."/>
            <person name="Gargeya S."/>
            <person name="Fitzgerald M."/>
            <person name="Abouelleil A."/>
            <person name="Alvarado L."/>
            <person name="Chapman S.B."/>
            <person name="Gainer-Dewar J."/>
            <person name="Goldberg J."/>
            <person name="Griggs A."/>
            <person name="Gujja S."/>
            <person name="Hansen M."/>
            <person name="Howarth C."/>
            <person name="Imamovic A."/>
            <person name="Ireland A."/>
            <person name="Larimer J."/>
            <person name="McCowan C."/>
            <person name="Murphy C."/>
            <person name="Pearson M."/>
            <person name="Poon T.W."/>
            <person name="Priest M."/>
            <person name="Roberts A."/>
            <person name="Saif S."/>
            <person name="Shea T."/>
            <person name="Sykes S."/>
            <person name="Wortman J."/>
            <person name="Nusbaum C."/>
            <person name="Birren B."/>
        </authorList>
    </citation>
    <scope>NUCLEOTIDE SEQUENCE</scope>
    <source>
        <strain evidence="4">26406</strain>
    </source>
</reference>
<evidence type="ECO:0008006" key="5">
    <source>
        <dbReference type="Google" id="ProtNLM"/>
    </source>
</evidence>
<dbReference type="EMBL" id="JH659367">
    <property type="protein sequence ID" value="EXK26217.1"/>
    <property type="molecule type" value="Genomic_DNA"/>
</dbReference>
<dbReference type="PRINTS" id="PR00080">
    <property type="entry name" value="SDRFAMILY"/>
</dbReference>
<dbReference type="InterPro" id="IPR020904">
    <property type="entry name" value="Sc_DH/Rdtase_CS"/>
</dbReference>